<proteinExistence type="predicted"/>
<protein>
    <submittedName>
        <fullName evidence="1">Uncharacterized protein</fullName>
    </submittedName>
</protein>
<dbReference type="EnsemblPlants" id="EMT04047">
    <property type="protein sequence ID" value="EMT04047"/>
    <property type="gene ID" value="F775_06799"/>
</dbReference>
<organism evidence="1">
    <name type="scientific">Aegilops tauschii</name>
    <name type="common">Tausch's goatgrass</name>
    <name type="synonym">Aegilops squarrosa</name>
    <dbReference type="NCBI Taxonomy" id="37682"/>
    <lineage>
        <taxon>Eukaryota</taxon>
        <taxon>Viridiplantae</taxon>
        <taxon>Streptophyta</taxon>
        <taxon>Embryophyta</taxon>
        <taxon>Tracheophyta</taxon>
        <taxon>Spermatophyta</taxon>
        <taxon>Magnoliopsida</taxon>
        <taxon>Liliopsida</taxon>
        <taxon>Poales</taxon>
        <taxon>Poaceae</taxon>
        <taxon>BOP clade</taxon>
        <taxon>Pooideae</taxon>
        <taxon>Triticodae</taxon>
        <taxon>Triticeae</taxon>
        <taxon>Triticinae</taxon>
        <taxon>Aegilops</taxon>
    </lineage>
</organism>
<sequence length="87" mass="9622">MAIYFGPSPSPYGCCFPLSPPPKIPQSRRQGQHGRLQSNASAPLIRGFLGDIHHVYFHEEFGSGFPRGWTEGVSFSWLSIISFAKAL</sequence>
<dbReference type="AlphaFoldDB" id="M8BM01"/>
<reference evidence="1" key="1">
    <citation type="submission" date="2015-06" db="UniProtKB">
        <authorList>
            <consortium name="EnsemblPlants"/>
        </authorList>
    </citation>
    <scope>IDENTIFICATION</scope>
</reference>
<name>M8BM01_AEGTA</name>
<evidence type="ECO:0000313" key="1">
    <source>
        <dbReference type="EnsemblPlants" id="EMT04047"/>
    </source>
</evidence>
<accession>M8BM01</accession>